<keyword evidence="4" id="KW-0238">DNA-binding</keyword>
<evidence type="ECO:0000256" key="2">
    <source>
        <dbReference type="ARBA" id="ARBA00022771"/>
    </source>
</evidence>
<feature type="compositionally biased region" description="Low complexity" evidence="6">
    <location>
        <begin position="105"/>
        <end position="115"/>
    </location>
</feature>
<dbReference type="PANTHER" id="PTHR14493">
    <property type="entry name" value="UNKEMPT FAMILY MEMBER"/>
    <property type="match status" value="1"/>
</dbReference>
<evidence type="ECO:0000256" key="4">
    <source>
        <dbReference type="ARBA" id="ARBA00023125"/>
    </source>
</evidence>
<gene>
    <name evidence="8" type="ORF">MtrunA17_Chr3g0092221</name>
</gene>
<keyword evidence="2 5" id="KW-0863">Zinc-finger</keyword>
<evidence type="ECO:0000256" key="6">
    <source>
        <dbReference type="SAM" id="MobiDB-lite"/>
    </source>
</evidence>
<dbReference type="Gene3D" id="3.30.1370.210">
    <property type="match status" value="1"/>
</dbReference>
<dbReference type="Proteomes" id="UP000265566">
    <property type="component" value="Chromosome 3"/>
</dbReference>
<dbReference type="InterPro" id="IPR057444">
    <property type="entry name" value="Znf-CCCH_AtC3H23-like"/>
</dbReference>
<name>A0A396IP67_MEDTR</name>
<evidence type="ECO:0000256" key="5">
    <source>
        <dbReference type="PROSITE-ProRule" id="PRU00723"/>
    </source>
</evidence>
<feature type="domain" description="C3H1-type" evidence="7">
    <location>
        <begin position="198"/>
        <end position="225"/>
    </location>
</feature>
<dbReference type="GO" id="GO:0008270">
    <property type="term" value="F:zinc ion binding"/>
    <property type="evidence" value="ECO:0007669"/>
    <property type="project" value="UniProtKB-KW"/>
</dbReference>
<keyword evidence="3 5" id="KW-0862">Zinc</keyword>
<dbReference type="AlphaFoldDB" id="A0A396IP67"/>
<dbReference type="EMBL" id="PSQE01000003">
    <property type="protein sequence ID" value="RHN66541.1"/>
    <property type="molecule type" value="Genomic_DNA"/>
</dbReference>
<feature type="zinc finger region" description="C3H1-type" evidence="5">
    <location>
        <begin position="198"/>
        <end position="225"/>
    </location>
</feature>
<reference evidence="8" key="1">
    <citation type="journal article" date="2018" name="Nat. Plants">
        <title>Whole-genome landscape of Medicago truncatula symbiotic genes.</title>
        <authorList>
            <person name="Pecrix Y."/>
            <person name="Gamas P."/>
            <person name="Carrere S."/>
        </authorList>
    </citation>
    <scope>NUCLEOTIDE SEQUENCE</scope>
    <source>
        <tissue evidence="8">Leaves</tissue>
    </source>
</reference>
<dbReference type="SMART" id="SM00356">
    <property type="entry name" value="ZnF_C3H1"/>
    <property type="match status" value="1"/>
</dbReference>
<dbReference type="InterPro" id="IPR000571">
    <property type="entry name" value="Znf_CCCH"/>
</dbReference>
<proteinExistence type="predicted"/>
<feature type="region of interest" description="Disordered" evidence="6">
    <location>
        <begin position="105"/>
        <end position="129"/>
    </location>
</feature>
<evidence type="ECO:0000256" key="3">
    <source>
        <dbReference type="ARBA" id="ARBA00022833"/>
    </source>
</evidence>
<evidence type="ECO:0000259" key="7">
    <source>
        <dbReference type="PROSITE" id="PS50103"/>
    </source>
</evidence>
<dbReference type="Gramene" id="rna14546">
    <property type="protein sequence ID" value="RHN66541.1"/>
    <property type="gene ID" value="gene14546"/>
</dbReference>
<feature type="region of interest" description="Disordered" evidence="6">
    <location>
        <begin position="18"/>
        <end position="40"/>
    </location>
</feature>
<dbReference type="InterPro" id="IPR045234">
    <property type="entry name" value="Unkempt-like"/>
</dbReference>
<dbReference type="PANTHER" id="PTHR14493:SF153">
    <property type="entry name" value="ZINC FINGER CCCH DOMAIN-CONTAINING PROTEIN 24"/>
    <property type="match status" value="1"/>
</dbReference>
<comment type="caution">
    <text evidence="8">The sequence shown here is derived from an EMBL/GenBank/DDBJ whole genome shotgun (WGS) entry which is preliminary data.</text>
</comment>
<dbReference type="GO" id="GO:0003677">
    <property type="term" value="F:DNA binding"/>
    <property type="evidence" value="ECO:0007669"/>
    <property type="project" value="UniProtKB-KW"/>
</dbReference>
<accession>A0A396IP67</accession>
<sequence>MKNLTVRMADSMVDASDGSIDTLKVTPSGPEAGVNASDADSSGLVNAADAAGADINRVDANGNHPVDVMVVPHKLEVVKTSLEELLLSPGADISCSVPLSVNSSSPHSAAPLSSAENESPSSPVAPKFTDTAVNSASEKKEYPIALPSVESSMYATDEFRMYSFKVLLCPRAYSHDWTECPFKHPHENARRRDLRKFTYSCVPCPDFKKGDCKRADTCEFAHGLFETWLHPDRYRTILCKDGTSCDRKVCFFAHLAEELRPIYVSTGSAVPLPRSAASAPNVMDNAAATSLYRGLLPTPFALPLSPYANGISPSNNARPALRLPGRNMFQDIHCQQHMLNDLSCFSQPRPGAISVSRSVNSWSNWGSRTRKPDWSVNGSDFGRSQHGNNDEDPDLSWVQSLLN</sequence>
<protein>
    <submittedName>
        <fullName evidence="8">Putative transcription factor C3H family</fullName>
    </submittedName>
</protein>
<feature type="region of interest" description="Disordered" evidence="6">
    <location>
        <begin position="362"/>
        <end position="395"/>
    </location>
</feature>
<dbReference type="PROSITE" id="PS50103">
    <property type="entry name" value="ZF_C3H1"/>
    <property type="match status" value="1"/>
</dbReference>
<dbReference type="Pfam" id="PF25512">
    <property type="entry name" value="zf-CCCH_AtC3H23"/>
    <property type="match status" value="1"/>
</dbReference>
<keyword evidence="1 5" id="KW-0479">Metal-binding</keyword>
<dbReference type="Pfam" id="PF00642">
    <property type="entry name" value="zf-CCCH"/>
    <property type="match status" value="1"/>
</dbReference>
<evidence type="ECO:0000256" key="1">
    <source>
        <dbReference type="ARBA" id="ARBA00022723"/>
    </source>
</evidence>
<organism evidence="8">
    <name type="scientific">Medicago truncatula</name>
    <name type="common">Barrel medic</name>
    <name type="synonym">Medicago tribuloides</name>
    <dbReference type="NCBI Taxonomy" id="3880"/>
    <lineage>
        <taxon>Eukaryota</taxon>
        <taxon>Viridiplantae</taxon>
        <taxon>Streptophyta</taxon>
        <taxon>Embryophyta</taxon>
        <taxon>Tracheophyta</taxon>
        <taxon>Spermatophyta</taxon>
        <taxon>Magnoliopsida</taxon>
        <taxon>eudicotyledons</taxon>
        <taxon>Gunneridae</taxon>
        <taxon>Pentapetalae</taxon>
        <taxon>rosids</taxon>
        <taxon>fabids</taxon>
        <taxon>Fabales</taxon>
        <taxon>Fabaceae</taxon>
        <taxon>Papilionoideae</taxon>
        <taxon>50 kb inversion clade</taxon>
        <taxon>NPAAA clade</taxon>
        <taxon>Hologalegina</taxon>
        <taxon>IRL clade</taxon>
        <taxon>Trifolieae</taxon>
        <taxon>Medicago</taxon>
    </lineage>
</organism>
<evidence type="ECO:0000313" key="8">
    <source>
        <dbReference type="EMBL" id="RHN66541.1"/>
    </source>
</evidence>